<feature type="transmembrane region" description="Helical" evidence="1">
    <location>
        <begin position="253"/>
        <end position="272"/>
    </location>
</feature>
<dbReference type="Proteomes" id="UP000637578">
    <property type="component" value="Unassembled WGS sequence"/>
</dbReference>
<feature type="transmembrane region" description="Helical" evidence="1">
    <location>
        <begin position="195"/>
        <end position="216"/>
    </location>
</feature>
<sequence length="368" mass="40514">MSSRATLPLDAARGVGVLLVLYSYVVALRPDELDEEFRLVSFVRKWVNQPLGIGEDFGFLGLALLLVTSGYQVSEAAIHGTRLVIGRLFVVYPPFLLAVTVAAVLTQVESSLLSQPRDIDVGVSDWLANIGFLAHLHISPVLLLELTWIALVEMLFVLCTAAISHLLRSLTWLAILVQLALVAAVVATAREASGLYREVGLLVVFLVIPLIGQLIWSVHYTRVPRWAGALLCGASWATLAWAEREYQELNGWWYALATLYAVVGFALAIRWSAGRISPRPMIWLADRAYGLVFLQGAVGWLAFDFLHPHLPLSVVAVLALAATFSAAEISYRFVERPAPFLARRLAKQYRGTQNARGDNPLNEGMVRS</sequence>
<proteinExistence type="predicted"/>
<keyword evidence="1" id="KW-0812">Transmembrane</keyword>
<feature type="transmembrane region" description="Helical" evidence="1">
    <location>
        <begin position="170"/>
        <end position="189"/>
    </location>
</feature>
<gene>
    <name evidence="2" type="ORF">GCM10012275_30930</name>
</gene>
<reference evidence="2" key="1">
    <citation type="journal article" date="2014" name="Int. J. Syst. Evol. Microbiol.">
        <title>Complete genome sequence of Corynebacterium casei LMG S-19264T (=DSM 44701T), isolated from a smear-ripened cheese.</title>
        <authorList>
            <consortium name="US DOE Joint Genome Institute (JGI-PGF)"/>
            <person name="Walter F."/>
            <person name="Albersmeier A."/>
            <person name="Kalinowski J."/>
            <person name="Ruckert C."/>
        </authorList>
    </citation>
    <scope>NUCLEOTIDE SEQUENCE</scope>
    <source>
        <strain evidence="2">CGMCC 4.5737</strain>
    </source>
</reference>
<feature type="transmembrane region" description="Helical" evidence="1">
    <location>
        <begin position="12"/>
        <end position="30"/>
    </location>
</feature>
<feature type="transmembrane region" description="Helical" evidence="1">
    <location>
        <begin position="83"/>
        <end position="105"/>
    </location>
</feature>
<evidence type="ECO:0000313" key="2">
    <source>
        <dbReference type="EMBL" id="GGM57600.1"/>
    </source>
</evidence>
<protein>
    <recommendedName>
        <fullName evidence="4">Acyltransferase</fullName>
    </recommendedName>
</protein>
<evidence type="ECO:0000313" key="3">
    <source>
        <dbReference type="Proteomes" id="UP000637578"/>
    </source>
</evidence>
<keyword evidence="3" id="KW-1185">Reference proteome</keyword>
<reference evidence="2" key="2">
    <citation type="submission" date="2020-09" db="EMBL/GenBank/DDBJ databases">
        <authorList>
            <person name="Sun Q."/>
            <person name="Zhou Y."/>
        </authorList>
    </citation>
    <scope>NUCLEOTIDE SEQUENCE</scope>
    <source>
        <strain evidence="2">CGMCC 4.5737</strain>
    </source>
</reference>
<feature type="transmembrane region" description="Helical" evidence="1">
    <location>
        <begin position="141"/>
        <end position="163"/>
    </location>
</feature>
<evidence type="ECO:0000256" key="1">
    <source>
        <dbReference type="SAM" id="Phobius"/>
    </source>
</evidence>
<dbReference type="AlphaFoldDB" id="A0A8J3CFE3"/>
<feature type="transmembrane region" description="Helical" evidence="1">
    <location>
        <begin position="309"/>
        <end position="334"/>
    </location>
</feature>
<keyword evidence="1" id="KW-0472">Membrane</keyword>
<feature type="transmembrane region" description="Helical" evidence="1">
    <location>
        <begin position="284"/>
        <end position="303"/>
    </location>
</feature>
<dbReference type="EMBL" id="BMMK01000013">
    <property type="protein sequence ID" value="GGM57600.1"/>
    <property type="molecule type" value="Genomic_DNA"/>
</dbReference>
<organism evidence="2 3">
    <name type="scientific">Longimycelium tulufanense</name>
    <dbReference type="NCBI Taxonomy" id="907463"/>
    <lineage>
        <taxon>Bacteria</taxon>
        <taxon>Bacillati</taxon>
        <taxon>Actinomycetota</taxon>
        <taxon>Actinomycetes</taxon>
        <taxon>Pseudonocardiales</taxon>
        <taxon>Pseudonocardiaceae</taxon>
        <taxon>Longimycelium</taxon>
    </lineage>
</organism>
<evidence type="ECO:0008006" key="4">
    <source>
        <dbReference type="Google" id="ProtNLM"/>
    </source>
</evidence>
<keyword evidence="1" id="KW-1133">Transmembrane helix</keyword>
<feature type="transmembrane region" description="Helical" evidence="1">
    <location>
        <begin position="223"/>
        <end position="241"/>
    </location>
</feature>
<feature type="transmembrane region" description="Helical" evidence="1">
    <location>
        <begin position="50"/>
        <end position="71"/>
    </location>
</feature>
<comment type="caution">
    <text evidence="2">The sequence shown here is derived from an EMBL/GenBank/DDBJ whole genome shotgun (WGS) entry which is preliminary data.</text>
</comment>
<name>A0A8J3CFE3_9PSEU</name>
<accession>A0A8J3CFE3</accession>